<keyword evidence="10" id="KW-1185">Reference proteome</keyword>
<dbReference type="InterPro" id="IPR003598">
    <property type="entry name" value="Ig_sub2"/>
</dbReference>
<evidence type="ECO:0000256" key="2">
    <source>
        <dbReference type="ARBA" id="ARBA00022433"/>
    </source>
</evidence>
<dbReference type="CDD" id="cd20951">
    <property type="entry name" value="IgI_titin_I1-like"/>
    <property type="match status" value="1"/>
</dbReference>
<dbReference type="FunFam" id="2.60.40.10:FF:000222">
    <property type="entry name" value="Myomesin 1"/>
    <property type="match status" value="1"/>
</dbReference>
<evidence type="ECO:0000259" key="9">
    <source>
        <dbReference type="PROSITE" id="PS50853"/>
    </source>
</evidence>
<feature type="region of interest" description="Disordered" evidence="7">
    <location>
        <begin position="1310"/>
        <end position="1398"/>
    </location>
</feature>
<dbReference type="FunFam" id="2.60.40.10:FF:000670">
    <property type="entry name" value="Myomesin 2"/>
    <property type="match status" value="1"/>
</dbReference>
<feature type="region of interest" description="Disordered" evidence="7">
    <location>
        <begin position="1"/>
        <end position="61"/>
    </location>
</feature>
<dbReference type="GO" id="GO:0032982">
    <property type="term" value="C:myosin filament"/>
    <property type="evidence" value="ECO:0007669"/>
    <property type="project" value="UniProtKB-KW"/>
</dbReference>
<dbReference type="Pfam" id="PF07679">
    <property type="entry name" value="I-set"/>
    <property type="match status" value="3"/>
</dbReference>
<keyword evidence="6" id="KW-0393">Immunoglobulin domain</keyword>
<dbReference type="FunFam" id="2.60.40.10:FF:000192">
    <property type="entry name" value="Myomesin 1"/>
    <property type="match status" value="1"/>
</dbReference>
<dbReference type="SMART" id="SM00408">
    <property type="entry name" value="IGc2"/>
    <property type="match status" value="3"/>
</dbReference>
<dbReference type="SMART" id="SM00409">
    <property type="entry name" value="IG"/>
    <property type="match status" value="4"/>
</dbReference>
<dbReference type="FunFam" id="2.60.40.10:FF:002172">
    <property type="entry name" value="Myomesin 1a (skelemin)"/>
    <property type="match status" value="1"/>
</dbReference>
<dbReference type="InterPro" id="IPR013098">
    <property type="entry name" value="Ig_I-set"/>
</dbReference>
<feature type="compositionally biased region" description="Pro residues" evidence="7">
    <location>
        <begin position="1367"/>
        <end position="1378"/>
    </location>
</feature>
<feature type="domain" description="Fibronectin type-III" evidence="9">
    <location>
        <begin position="360"/>
        <end position="455"/>
    </location>
</feature>
<name>A0A1S3L6D5_SALSA</name>
<dbReference type="Proteomes" id="UP001652741">
    <property type="component" value="Chromosome ssa12"/>
</dbReference>
<organism evidence="10 11">
    <name type="scientific">Salmo salar</name>
    <name type="common">Atlantic salmon</name>
    <dbReference type="NCBI Taxonomy" id="8030"/>
    <lineage>
        <taxon>Eukaryota</taxon>
        <taxon>Metazoa</taxon>
        <taxon>Chordata</taxon>
        <taxon>Craniata</taxon>
        <taxon>Vertebrata</taxon>
        <taxon>Euteleostomi</taxon>
        <taxon>Actinopterygii</taxon>
        <taxon>Neopterygii</taxon>
        <taxon>Teleostei</taxon>
        <taxon>Protacanthopterygii</taxon>
        <taxon>Salmoniformes</taxon>
        <taxon>Salmonidae</taxon>
        <taxon>Salmoninae</taxon>
        <taxon>Salmo</taxon>
    </lineage>
</organism>
<dbReference type="GO" id="GO:0031430">
    <property type="term" value="C:M band"/>
    <property type="evidence" value="ECO:0007669"/>
    <property type="project" value="TreeGrafter"/>
</dbReference>
<dbReference type="InterPro" id="IPR007110">
    <property type="entry name" value="Ig-like_dom"/>
</dbReference>
<evidence type="ECO:0000256" key="3">
    <source>
        <dbReference type="ARBA" id="ARBA00022490"/>
    </source>
</evidence>
<keyword evidence="4" id="KW-0677">Repeat</keyword>
<accession>A0A1S3L6D5</accession>
<dbReference type="FunFam" id="2.60.40.10:FF:000233">
    <property type="entry name" value="Myomesin 1"/>
    <property type="match status" value="1"/>
</dbReference>
<dbReference type="InterPro" id="IPR036116">
    <property type="entry name" value="FN3_sf"/>
</dbReference>
<dbReference type="PANTHER" id="PTHR13817:SF22">
    <property type="entry name" value="MYOMESIN-2"/>
    <property type="match status" value="1"/>
</dbReference>
<feature type="domain" description="Fibronectin type-III" evidence="9">
    <location>
        <begin position="581"/>
        <end position="679"/>
    </location>
</feature>
<dbReference type="InterPro" id="IPR003961">
    <property type="entry name" value="FN3_dom"/>
</dbReference>
<evidence type="ECO:0000256" key="4">
    <source>
        <dbReference type="ARBA" id="ARBA00022737"/>
    </source>
</evidence>
<keyword evidence="3" id="KW-0963">Cytoplasm</keyword>
<feature type="domain" description="Ig-like" evidence="8">
    <location>
        <begin position="131"/>
        <end position="222"/>
    </location>
</feature>
<dbReference type="PROSITE" id="PS50835">
    <property type="entry name" value="IG_LIKE"/>
    <property type="match status" value="4"/>
</dbReference>
<dbReference type="FunFam" id="2.60.40.10:FF:000179">
    <property type="entry name" value="Myomesin 2"/>
    <property type="match status" value="1"/>
</dbReference>
<dbReference type="GeneID" id="100194684"/>
<dbReference type="SUPFAM" id="SSF49265">
    <property type="entry name" value="Fibronectin type III"/>
    <property type="match status" value="3"/>
</dbReference>
<dbReference type="CDD" id="cd00063">
    <property type="entry name" value="FN3"/>
    <property type="match status" value="4"/>
</dbReference>
<dbReference type="PANTHER" id="PTHR13817">
    <property type="entry name" value="TITIN"/>
    <property type="match status" value="1"/>
</dbReference>
<feature type="domain" description="Fibronectin type-III" evidence="9">
    <location>
        <begin position="485"/>
        <end position="578"/>
    </location>
</feature>
<evidence type="ECO:0000256" key="6">
    <source>
        <dbReference type="ARBA" id="ARBA00023319"/>
    </source>
</evidence>
<dbReference type="PROSITE" id="PS50853">
    <property type="entry name" value="FN3"/>
    <property type="match status" value="4"/>
</dbReference>
<dbReference type="RefSeq" id="XP_013986508.1">
    <property type="nucleotide sequence ID" value="XM_014131033.1"/>
</dbReference>
<feature type="domain" description="Fibronectin type-III" evidence="9">
    <location>
        <begin position="686"/>
        <end position="782"/>
    </location>
</feature>
<dbReference type="CDD" id="cd00096">
    <property type="entry name" value="Ig"/>
    <property type="match status" value="1"/>
</dbReference>
<dbReference type="PRINTS" id="PR00014">
    <property type="entry name" value="FNTYPEIII"/>
</dbReference>
<evidence type="ECO:0000313" key="11">
    <source>
        <dbReference type="RefSeq" id="XP_013986508.1"/>
    </source>
</evidence>
<keyword evidence="2" id="KW-0787">Thick filament</keyword>
<evidence type="ECO:0000313" key="10">
    <source>
        <dbReference type="Proteomes" id="UP001652741"/>
    </source>
</evidence>
<evidence type="ECO:0000256" key="5">
    <source>
        <dbReference type="ARBA" id="ARBA00023179"/>
    </source>
</evidence>
<dbReference type="Gene3D" id="2.60.40.10">
    <property type="entry name" value="Immunoglobulins"/>
    <property type="match status" value="11"/>
</dbReference>
<sequence length="1398" mass="153454">MATKVMHFNQKKHVSHVSHHSSHTTKHVVKEQSSRKSSSKSVNQVQHTHATEAMAEPAYTVPAFRQRSADEIEEYQRVSSHVGKGLASIQKELHRMRVVTKTQVENIAIKREVQEMMHKKMTLSTETDKAPDFMVALRPHTVWEKTPVKLFCTVDGHPRPIVKWYKGGKPVDPLSAPGKYKIESKYGVHSLIISRCMVSDTAEYSAVATNSHGSTTSKASVIVKRPAGGAYGSCQLFGQVPHLTVIHHSKLEITMLDRFGVSFGTEGGSISLVCTMVVVPDLPNVPPLAQWYRDDKLLKAGKLAEIKVGGGAATLTLPHLAKDDEGLYTLRMWTKDGTTEHSAYLFVKDAAPSVAGAPGAPISVKAFDINSDYVLVAWKPPNTTNEAAITGYFVDKRESGSATWSQCNDAPVQICKYPVHGLNVGHAYHFRVRAVNSAGISRPSRESDKVTALDPAERERLQVIKLDGKHEVVIKDDDLEGVPSAPGQVVATRNTKSSVFVQWDPPKHPNHLMGYYIDASLVGSKTWAPCNHKPYKNTRFVVHGLTPGETYVFRVQAVNVYGLSDESQESTPIAVEPALTTPSAPHGITMLSCDGASMIIAWNSPKHRGGSKINAYYVDKRDADSLAWKEVNSAPTNTRTYTVDGLTEGTFYEFKVQAGNLAGVGVPSAPSTPLKCEAWTSAVPGPAYDLAFREVRGDSLVILWKAPVYTGASAVTGYIVEMAKKGHHYHPLNEEAIGHCYLQVTGLEAGAEYTFKVKAVNAEGVGKASQTSEPVFAKALPGTQEIQCGVDEDTGDIFLSFEACEISETSNFAWSKNYKEISDCTRVSIETKGKHSKLTFVNPDVSDLGAFSVHVTDTDGVSASHTVTEDALNTMLELSYNIRHPIVPLKHQLNYEVLEKGHVRFWLQCLKMSPAVNYRFIVNDKEVTSSDSHKISHDVNTGVIQMTVDHFSKASEATYTVQIHDGRAKNQSSLVLVGDVFKAALKEAEFQRSEHIRKQGPHFAEYLSYHVDDDCTVLLVCKVANVKKETVFHWFKDEEEIVPETPPNVMSGSVALPISLFSRKDQGHYKAKLSDDRGKDTSVFDISGQVFDDIINAIAHIAGSSASELVLQCTPEGIRLQCYMKYYTEEIRTAWLHKDSKISSSEKMRIAGTAEMAWMQIREPSEKEKGHYSIQIMDATKSHTRTFDLSGQAYTDAYEEYLRLKAAAFAEKNRGRVVGGLPDVVTIMEQKTLSLTCTVWGDPSPEVTWFKNENEVVSTEHAKITLEANKFASLTITAVTSEDSGKYSINVRNKYGGEFVEITVSVYKQGESPPEPKMGGRGATPAPLASKTPAKTPTPAQTPTPSLKSPTPSLKSPTPSLRSPAKSPTPTPKSPTPPRRVKSPSPARSLKSPTPPRK</sequence>
<dbReference type="InterPro" id="IPR003599">
    <property type="entry name" value="Ig_sub"/>
</dbReference>
<protein>
    <submittedName>
        <fullName evidence="11">M-protein, striated muscle isoform X2</fullName>
    </submittedName>
</protein>
<dbReference type="SUPFAM" id="SSF48726">
    <property type="entry name" value="Immunoglobulin"/>
    <property type="match status" value="5"/>
</dbReference>
<dbReference type="SMART" id="SM00060">
    <property type="entry name" value="FN3"/>
    <property type="match status" value="4"/>
</dbReference>
<proteinExistence type="predicted"/>
<dbReference type="InterPro" id="IPR013783">
    <property type="entry name" value="Ig-like_fold"/>
</dbReference>
<dbReference type="GO" id="GO:0005198">
    <property type="term" value="F:structural molecule activity"/>
    <property type="evidence" value="ECO:0007669"/>
    <property type="project" value="UniProtKB-ARBA"/>
</dbReference>
<evidence type="ECO:0000259" key="8">
    <source>
        <dbReference type="PROSITE" id="PS50835"/>
    </source>
</evidence>
<feature type="compositionally biased region" description="Low complexity" evidence="7">
    <location>
        <begin position="1323"/>
        <end position="1366"/>
    </location>
</feature>
<dbReference type="FunFam" id="2.60.40.10:FF:000197">
    <property type="entry name" value="Myomesin 1"/>
    <property type="match status" value="1"/>
</dbReference>
<feature type="compositionally biased region" description="Basic residues" evidence="7">
    <location>
        <begin position="9"/>
        <end position="27"/>
    </location>
</feature>
<dbReference type="InterPro" id="IPR036179">
    <property type="entry name" value="Ig-like_dom_sf"/>
</dbReference>
<evidence type="ECO:0000256" key="7">
    <source>
        <dbReference type="SAM" id="MobiDB-lite"/>
    </source>
</evidence>
<dbReference type="FunFam" id="2.60.40.10:FF:000134">
    <property type="entry name" value="Myomesin 1"/>
    <property type="match status" value="1"/>
</dbReference>
<dbReference type="FunFam" id="2.60.40.10:FF:000069">
    <property type="entry name" value="Alpha-protein kinase 3"/>
    <property type="match status" value="1"/>
</dbReference>
<dbReference type="GO" id="GO:0045214">
    <property type="term" value="P:sarcomere organization"/>
    <property type="evidence" value="ECO:0007669"/>
    <property type="project" value="TreeGrafter"/>
</dbReference>
<dbReference type="Pfam" id="PF00041">
    <property type="entry name" value="fn3"/>
    <property type="match status" value="4"/>
</dbReference>
<dbReference type="InterPro" id="IPR050964">
    <property type="entry name" value="Striated_Muscle_Regulatory"/>
</dbReference>
<evidence type="ECO:0000256" key="1">
    <source>
        <dbReference type="ARBA" id="ARBA00004496"/>
    </source>
</evidence>
<feature type="domain" description="Ig-like" evidence="8">
    <location>
        <begin position="1229"/>
        <end position="1305"/>
    </location>
</feature>
<dbReference type="FunFam" id="2.60.40.10:FF:000124">
    <property type="entry name" value="Myomesin 1"/>
    <property type="match status" value="1"/>
</dbReference>
<feature type="domain" description="Ig-like" evidence="8">
    <location>
        <begin position="1001"/>
        <end position="1087"/>
    </location>
</feature>
<comment type="subcellular location">
    <subcellularLocation>
        <location evidence="1">Cytoplasm</location>
    </subcellularLocation>
</comment>
<gene>
    <name evidence="11" type="primary">LOC100194684</name>
</gene>
<dbReference type="FunFam" id="2.60.40.10:FF:000029">
    <property type="entry name" value="Myomesin 1"/>
    <property type="match status" value="1"/>
</dbReference>
<reference evidence="11" key="1">
    <citation type="submission" date="2025-08" db="UniProtKB">
        <authorList>
            <consortium name="RefSeq"/>
        </authorList>
    </citation>
    <scope>IDENTIFICATION</scope>
</reference>
<feature type="compositionally biased region" description="Low complexity" evidence="7">
    <location>
        <begin position="35"/>
        <end position="46"/>
    </location>
</feature>
<keyword evidence="5" id="KW-0514">Muscle protein</keyword>
<feature type="domain" description="Ig-like" evidence="8">
    <location>
        <begin position="241"/>
        <end position="329"/>
    </location>
</feature>